<feature type="domain" description="Flagellar M-ring C-terminal" evidence="12">
    <location>
        <begin position="255"/>
        <end position="378"/>
    </location>
</feature>
<evidence type="ECO:0000256" key="5">
    <source>
        <dbReference type="ARBA" id="ARBA00022692"/>
    </source>
</evidence>
<evidence type="ECO:0000259" key="12">
    <source>
        <dbReference type="Pfam" id="PF08345"/>
    </source>
</evidence>
<dbReference type="InterPro" id="IPR000067">
    <property type="entry name" value="FlgMring_FliF"/>
</dbReference>
<keyword evidence="4" id="KW-1003">Cell membrane</keyword>
<evidence type="ECO:0000313" key="13">
    <source>
        <dbReference type="EMBL" id="MBU3803588.1"/>
    </source>
</evidence>
<dbReference type="GO" id="GO:0003774">
    <property type="term" value="F:cytoskeletal motor activity"/>
    <property type="evidence" value="ECO:0007669"/>
    <property type="project" value="InterPro"/>
</dbReference>
<dbReference type="NCBIfam" id="TIGR00206">
    <property type="entry name" value="fliF"/>
    <property type="match status" value="1"/>
</dbReference>
<dbReference type="Proteomes" id="UP000824229">
    <property type="component" value="Unassembled WGS sequence"/>
</dbReference>
<evidence type="ECO:0000256" key="2">
    <source>
        <dbReference type="ARBA" id="ARBA00004651"/>
    </source>
</evidence>
<reference evidence="13" key="2">
    <citation type="submission" date="2021-04" db="EMBL/GenBank/DDBJ databases">
        <authorList>
            <person name="Gilroy R."/>
        </authorList>
    </citation>
    <scope>NUCLEOTIDE SEQUENCE</scope>
    <source>
        <strain evidence="13">B5-657</strain>
    </source>
</reference>
<evidence type="ECO:0000256" key="9">
    <source>
        <dbReference type="SAM" id="MobiDB-lite"/>
    </source>
</evidence>
<dbReference type="AlphaFoldDB" id="A0A9E2KAW1"/>
<dbReference type="InterPro" id="IPR013556">
    <property type="entry name" value="Flag_M-ring_C"/>
</dbReference>
<evidence type="ECO:0000256" key="4">
    <source>
        <dbReference type="ARBA" id="ARBA00022475"/>
    </source>
</evidence>
<evidence type="ECO:0000313" key="14">
    <source>
        <dbReference type="Proteomes" id="UP000824229"/>
    </source>
</evidence>
<feature type="domain" description="Flagellar M-ring N-terminal" evidence="11">
    <location>
        <begin position="46"/>
        <end position="218"/>
    </location>
</feature>
<protein>
    <submittedName>
        <fullName evidence="13">Flagellar M-ring protein FliF</fullName>
    </submittedName>
</protein>
<evidence type="ECO:0000259" key="11">
    <source>
        <dbReference type="Pfam" id="PF01514"/>
    </source>
</evidence>
<dbReference type="GO" id="GO:0016020">
    <property type="term" value="C:membrane"/>
    <property type="evidence" value="ECO:0007669"/>
    <property type="project" value="UniProtKB-SubCell"/>
</dbReference>
<dbReference type="PANTHER" id="PTHR30046:SF0">
    <property type="entry name" value="FLAGELLAR M-RING PROTEIN"/>
    <property type="match status" value="1"/>
</dbReference>
<dbReference type="InterPro" id="IPR006182">
    <property type="entry name" value="FliF_N_dom"/>
</dbReference>
<evidence type="ECO:0000256" key="1">
    <source>
        <dbReference type="ARBA" id="ARBA00004117"/>
    </source>
</evidence>
<proteinExistence type="inferred from homology"/>
<dbReference type="Pfam" id="PF08345">
    <property type="entry name" value="YscJ_FliF_C"/>
    <property type="match status" value="1"/>
</dbReference>
<accession>A0A9E2KAW1</accession>
<keyword evidence="13" id="KW-0969">Cilium</keyword>
<keyword evidence="6 10" id="KW-1133">Transmembrane helix</keyword>
<evidence type="ECO:0000256" key="6">
    <source>
        <dbReference type="ARBA" id="ARBA00022989"/>
    </source>
</evidence>
<evidence type="ECO:0000256" key="8">
    <source>
        <dbReference type="ARBA" id="ARBA00023143"/>
    </source>
</evidence>
<keyword evidence="8" id="KW-0975">Bacterial flagellum</keyword>
<evidence type="ECO:0000256" key="10">
    <source>
        <dbReference type="SAM" id="Phobius"/>
    </source>
</evidence>
<dbReference type="InterPro" id="IPR043427">
    <property type="entry name" value="YscJ/FliF"/>
</dbReference>
<dbReference type="InterPro" id="IPR045851">
    <property type="entry name" value="AMP-bd_C_sf"/>
</dbReference>
<dbReference type="GO" id="GO:0009431">
    <property type="term" value="C:bacterial-type flagellum basal body, MS ring"/>
    <property type="evidence" value="ECO:0007669"/>
    <property type="project" value="InterPro"/>
</dbReference>
<evidence type="ECO:0000256" key="7">
    <source>
        <dbReference type="ARBA" id="ARBA00023136"/>
    </source>
</evidence>
<comment type="caution">
    <text evidence="13">The sequence shown here is derived from an EMBL/GenBank/DDBJ whole genome shotgun (WGS) entry which is preliminary data.</text>
</comment>
<dbReference type="PANTHER" id="PTHR30046">
    <property type="entry name" value="FLAGELLAR M-RING PROTEIN"/>
    <property type="match status" value="1"/>
</dbReference>
<name>A0A9E2KAW1_9FIRM</name>
<dbReference type="Pfam" id="PF01514">
    <property type="entry name" value="YscJ_FliF"/>
    <property type="match status" value="1"/>
</dbReference>
<dbReference type="Gene3D" id="3.30.300.30">
    <property type="match status" value="1"/>
</dbReference>
<keyword evidence="7 10" id="KW-0472">Membrane</keyword>
<feature type="region of interest" description="Disordered" evidence="9">
    <location>
        <begin position="293"/>
        <end position="334"/>
    </location>
</feature>
<feature type="transmembrane region" description="Helical" evidence="10">
    <location>
        <begin position="25"/>
        <end position="45"/>
    </location>
</feature>
<keyword evidence="13" id="KW-0966">Cell projection</keyword>
<feature type="compositionally biased region" description="Polar residues" evidence="9">
    <location>
        <begin position="296"/>
        <end position="327"/>
    </location>
</feature>
<reference evidence="13" key="1">
    <citation type="journal article" date="2021" name="PeerJ">
        <title>Extensive microbial diversity within the chicken gut microbiome revealed by metagenomics and culture.</title>
        <authorList>
            <person name="Gilroy R."/>
            <person name="Ravi A."/>
            <person name="Getino M."/>
            <person name="Pursley I."/>
            <person name="Horton D.L."/>
            <person name="Alikhan N.F."/>
            <person name="Baker D."/>
            <person name="Gharbi K."/>
            <person name="Hall N."/>
            <person name="Watson M."/>
            <person name="Adriaenssens E.M."/>
            <person name="Foster-Nyarko E."/>
            <person name="Jarju S."/>
            <person name="Secka A."/>
            <person name="Antonio M."/>
            <person name="Oren A."/>
            <person name="Chaudhuri R.R."/>
            <person name="La Ragione R."/>
            <person name="Hildebrand F."/>
            <person name="Pallen M.J."/>
        </authorList>
    </citation>
    <scope>NUCLEOTIDE SEQUENCE</scope>
    <source>
        <strain evidence="13">B5-657</strain>
    </source>
</reference>
<organism evidence="13 14">
    <name type="scientific">Candidatus Cellulosilyticum pullistercoris</name>
    <dbReference type="NCBI Taxonomy" id="2838521"/>
    <lineage>
        <taxon>Bacteria</taxon>
        <taxon>Bacillati</taxon>
        <taxon>Bacillota</taxon>
        <taxon>Clostridia</taxon>
        <taxon>Lachnospirales</taxon>
        <taxon>Cellulosilyticaceae</taxon>
        <taxon>Cellulosilyticum</taxon>
    </lineage>
</organism>
<comment type="subcellular location">
    <subcellularLocation>
        <location evidence="1">Bacterial flagellum basal body</location>
    </subcellularLocation>
    <subcellularLocation>
        <location evidence="2">Cell membrane</location>
        <topology evidence="2">Multi-pass membrane protein</topology>
    </subcellularLocation>
</comment>
<comment type="similarity">
    <text evidence="3">Belongs to the FliF family.</text>
</comment>
<dbReference type="EMBL" id="JAHLFQ010000043">
    <property type="protein sequence ID" value="MBU3803588.1"/>
    <property type="molecule type" value="Genomic_DNA"/>
</dbReference>
<keyword evidence="5 10" id="KW-0812">Transmembrane</keyword>
<gene>
    <name evidence="13" type="primary">fliF</name>
    <name evidence="13" type="ORF">H9872_02355</name>
</gene>
<sequence length="527" mass="59421">MQETIQQMSNQVTEKWNNLTKKQKIQIGIGIVAVIITIIIISILMQPKYKVLFSENIESKTIADVANVLTENNIKYHVINNSTNIEVVEDQYQEALMYTASSGVTENGMTLEQLLNNDMSTTQNELNLKNKEYLKNSLQNTLVKIEGVQEARVELVVPEEKNAYLQSQAESSASIFLTLSKPLTSSQCEGIANYVALSVQNLNTKNIVIIDSTGVTLYSGPEEVGTSLGKQQELKASAENELKQKVINLIGNMYDDVRISPNLILNFDEYQETNENYSSQGDDPSRGVIIQENEVKSSSKNGSTGDIPGTDTNGGDTITYQNEGEATSESRDSQKEITYAPNKQSTIYKKNSGDVDLDKSSLAVNLINNRLYKEEEVQLLGKTWSEFKEENKGQKILDVDETVINSIRNATGIKNVVVNAYENPIFLDQEAYVIDYKDWIPYILVVAVLILIAFVILKFRKQEDVVEVEPELEVEEMLKAVKEQVELEEIEIKENLETKRQIDKFVDEKPEAVANLLRNWLTDEDWE</sequence>
<dbReference type="GO" id="GO:0071973">
    <property type="term" value="P:bacterial-type flagellum-dependent cell motility"/>
    <property type="evidence" value="ECO:0007669"/>
    <property type="project" value="InterPro"/>
</dbReference>
<evidence type="ECO:0000256" key="3">
    <source>
        <dbReference type="ARBA" id="ARBA00007971"/>
    </source>
</evidence>
<keyword evidence="13" id="KW-0282">Flagellum</keyword>
<feature type="transmembrane region" description="Helical" evidence="10">
    <location>
        <begin position="439"/>
        <end position="457"/>
    </location>
</feature>